<dbReference type="SUPFAM" id="SSF53850">
    <property type="entry name" value="Periplasmic binding protein-like II"/>
    <property type="match status" value="1"/>
</dbReference>
<comment type="similarity">
    <text evidence="1">Belongs to the bacterial solute-binding protein ModA family.</text>
</comment>
<dbReference type="NCBIfam" id="TIGR01256">
    <property type="entry name" value="modA"/>
    <property type="match status" value="1"/>
</dbReference>
<dbReference type="HOGENOM" id="CLU_065520_1_0_6"/>
<organism evidence="6 7">
    <name type="scientific">Thioalkalivibrio sulfidiphilus (strain HL-EbGR7)</name>
    <dbReference type="NCBI Taxonomy" id="396588"/>
    <lineage>
        <taxon>Bacteria</taxon>
        <taxon>Pseudomonadati</taxon>
        <taxon>Pseudomonadota</taxon>
        <taxon>Gammaproteobacteria</taxon>
        <taxon>Chromatiales</taxon>
        <taxon>Ectothiorhodospiraceae</taxon>
        <taxon>Thioalkalivibrio</taxon>
    </lineage>
</organism>
<dbReference type="PIRSF" id="PIRSF004846">
    <property type="entry name" value="ModA"/>
    <property type="match status" value="1"/>
</dbReference>
<evidence type="ECO:0000256" key="5">
    <source>
        <dbReference type="SAM" id="SignalP"/>
    </source>
</evidence>
<dbReference type="Pfam" id="PF13531">
    <property type="entry name" value="SBP_bac_11"/>
    <property type="match status" value="1"/>
</dbReference>
<feature type="binding site" evidence="4">
    <location>
        <position position="56"/>
    </location>
    <ligand>
        <name>molybdate</name>
        <dbReference type="ChEBI" id="CHEBI:36264"/>
    </ligand>
</feature>
<evidence type="ECO:0000313" key="6">
    <source>
        <dbReference type="EMBL" id="ACL72656.1"/>
    </source>
</evidence>
<evidence type="ECO:0000256" key="2">
    <source>
        <dbReference type="ARBA" id="ARBA00022723"/>
    </source>
</evidence>
<dbReference type="eggNOG" id="COG0725">
    <property type="taxonomic scope" value="Bacteria"/>
</dbReference>
<protein>
    <submittedName>
        <fullName evidence="6">Molybdenum ABC transporter, periplasmic molybdate-binding protein</fullName>
    </submittedName>
</protein>
<feature type="binding site" evidence="4">
    <location>
        <position position="164"/>
    </location>
    <ligand>
        <name>molybdate</name>
        <dbReference type="ChEBI" id="CHEBI:36264"/>
    </ligand>
</feature>
<name>B8GRV2_THISH</name>
<dbReference type="PANTHER" id="PTHR30632:SF14">
    <property type="entry name" value="TUNGSTATE_MOLYBDATE_CHROMATE-BINDING PROTEIN MODA"/>
    <property type="match status" value="1"/>
</dbReference>
<proteinExistence type="inferred from homology"/>
<keyword evidence="4" id="KW-0500">Molybdenum</keyword>
<dbReference type="Gene3D" id="3.40.190.10">
    <property type="entry name" value="Periplasmic binding protein-like II"/>
    <property type="match status" value="2"/>
</dbReference>
<evidence type="ECO:0000256" key="4">
    <source>
        <dbReference type="PIRSR" id="PIRSR004846-1"/>
    </source>
</evidence>
<evidence type="ECO:0000313" key="7">
    <source>
        <dbReference type="Proteomes" id="UP000002383"/>
    </source>
</evidence>
<dbReference type="CDD" id="cd13539">
    <property type="entry name" value="PBP2_AvModA"/>
    <property type="match status" value="1"/>
</dbReference>
<feature type="chain" id="PRO_5002873115" evidence="5">
    <location>
        <begin position="20"/>
        <end position="252"/>
    </location>
</feature>
<dbReference type="KEGG" id="tgr:Tgr7_1572"/>
<evidence type="ECO:0000256" key="1">
    <source>
        <dbReference type="ARBA" id="ARBA00009175"/>
    </source>
</evidence>
<keyword evidence="2 4" id="KW-0479">Metal-binding</keyword>
<dbReference type="GO" id="GO:0046872">
    <property type="term" value="F:metal ion binding"/>
    <property type="evidence" value="ECO:0007669"/>
    <property type="project" value="UniProtKB-KW"/>
</dbReference>
<keyword evidence="3 5" id="KW-0732">Signal</keyword>
<dbReference type="EMBL" id="CP001339">
    <property type="protein sequence ID" value="ACL72656.1"/>
    <property type="molecule type" value="Genomic_DNA"/>
</dbReference>
<keyword evidence="7" id="KW-1185">Reference proteome</keyword>
<dbReference type="GO" id="GO:0015689">
    <property type="term" value="P:molybdate ion transport"/>
    <property type="evidence" value="ECO:0007669"/>
    <property type="project" value="InterPro"/>
</dbReference>
<sequence precursor="true">MKRLIFILCLALLHLPAAATELRVAVAANFTATLERLAQAYAQQSDVRLAIISGSSGKHYAQIVQGAPFDLFFSADDQRTADLVGSGHAVADSRHAYADGILVLWSPDPDLIPADGVAFLKGDGYRRLAMANPRVAPYGAAAESVLTHYQVSPGRGRLVTGQSIGQTFNFITTGNAQVGFVALSQVITHERSHPPGSRWLPDASIYAPIIQEVVRLSSAQDPHAAQTFLDWVRLDPAARAIIEADGYRMPTH</sequence>
<evidence type="ECO:0000256" key="3">
    <source>
        <dbReference type="ARBA" id="ARBA00022729"/>
    </source>
</evidence>
<dbReference type="RefSeq" id="WP_012638139.1">
    <property type="nucleotide sequence ID" value="NC_011901.1"/>
</dbReference>
<dbReference type="STRING" id="396588.Tgr7_1572"/>
<dbReference type="PANTHER" id="PTHR30632">
    <property type="entry name" value="MOLYBDATE-BINDING PERIPLASMIC PROTEIN"/>
    <property type="match status" value="1"/>
</dbReference>
<dbReference type="InterPro" id="IPR050682">
    <property type="entry name" value="ModA/WtpA"/>
</dbReference>
<dbReference type="InterPro" id="IPR044084">
    <property type="entry name" value="AvModA-like_subst-bd"/>
</dbReference>
<reference evidence="6 7" key="1">
    <citation type="journal article" date="2011" name="Stand. Genomic Sci.">
        <title>Complete genome sequence of 'Thioalkalivibrio sulfidophilus' HL-EbGr7.</title>
        <authorList>
            <person name="Muyzer G."/>
            <person name="Sorokin D.Y."/>
            <person name="Mavromatis K."/>
            <person name="Lapidus A."/>
            <person name="Clum A."/>
            <person name="Ivanova N."/>
            <person name="Pati A."/>
            <person name="d'Haeseleer P."/>
            <person name="Woyke T."/>
            <person name="Kyrpides N.C."/>
        </authorList>
    </citation>
    <scope>NUCLEOTIDE SEQUENCE [LARGE SCALE GENOMIC DNA]</scope>
    <source>
        <strain evidence="6 7">HL-EbGR7</strain>
    </source>
</reference>
<dbReference type="InterPro" id="IPR005950">
    <property type="entry name" value="ModA"/>
</dbReference>
<accession>B8GRV2</accession>
<feature type="signal peptide" evidence="5">
    <location>
        <begin position="1"/>
        <end position="19"/>
    </location>
</feature>
<dbReference type="Proteomes" id="UP000002383">
    <property type="component" value="Chromosome"/>
</dbReference>
<gene>
    <name evidence="6" type="ordered locus">Tgr7_1572</name>
</gene>
<dbReference type="AlphaFoldDB" id="B8GRV2"/>
<dbReference type="GO" id="GO:0030973">
    <property type="term" value="F:molybdate ion binding"/>
    <property type="evidence" value="ECO:0007669"/>
    <property type="project" value="InterPro"/>
</dbReference>